<dbReference type="NCBIfam" id="TIGR03552">
    <property type="entry name" value="F420_cofC"/>
    <property type="match status" value="1"/>
</dbReference>
<dbReference type="PANTHER" id="PTHR40392:SF1">
    <property type="entry name" value="2-PHOSPHO-L-LACTATE GUANYLYLTRANSFERASE"/>
    <property type="match status" value="1"/>
</dbReference>
<dbReference type="EC" id="2.7.7.68" evidence="5"/>
<name>A0A4P7GP80_9ACTN</name>
<gene>
    <name evidence="5" type="primary">cofC</name>
    <name evidence="5" type="ORF">EXE57_18415</name>
</gene>
<protein>
    <submittedName>
        <fullName evidence="5">2-phospho-L-lactate guanylyltransferase</fullName>
        <ecNumber evidence="5">2.7.7.68</ecNumber>
    </submittedName>
</protein>
<dbReference type="InterPro" id="IPR002835">
    <property type="entry name" value="CofC"/>
</dbReference>
<evidence type="ECO:0000313" key="5">
    <source>
        <dbReference type="EMBL" id="QBR94035.1"/>
    </source>
</evidence>
<dbReference type="EMBL" id="CP038267">
    <property type="protein sequence ID" value="QBR94035.1"/>
    <property type="molecule type" value="Genomic_DNA"/>
</dbReference>
<dbReference type="GO" id="GO:0005525">
    <property type="term" value="F:GTP binding"/>
    <property type="evidence" value="ECO:0007669"/>
    <property type="project" value="UniProtKB-KW"/>
</dbReference>
<keyword evidence="4" id="KW-0342">GTP-binding</keyword>
<keyword evidence="3" id="KW-0547">Nucleotide-binding</keyword>
<keyword evidence="2 5" id="KW-0548">Nucleotidyltransferase</keyword>
<dbReference type="OrthoDB" id="9151145at2"/>
<dbReference type="InterPro" id="IPR029044">
    <property type="entry name" value="Nucleotide-diphossugar_trans"/>
</dbReference>
<dbReference type="GO" id="GO:0043814">
    <property type="term" value="F:phospholactate guanylyltransferase activity"/>
    <property type="evidence" value="ECO:0007669"/>
    <property type="project" value="UniProtKB-EC"/>
</dbReference>
<organism evidence="5 6">
    <name type="scientific">Nocardioides euryhalodurans</name>
    <dbReference type="NCBI Taxonomy" id="2518370"/>
    <lineage>
        <taxon>Bacteria</taxon>
        <taxon>Bacillati</taxon>
        <taxon>Actinomycetota</taxon>
        <taxon>Actinomycetes</taxon>
        <taxon>Propionibacteriales</taxon>
        <taxon>Nocardioidaceae</taxon>
        <taxon>Nocardioides</taxon>
    </lineage>
</organism>
<dbReference type="Proteomes" id="UP000294894">
    <property type="component" value="Chromosome"/>
</dbReference>
<proteinExistence type="predicted"/>
<dbReference type="PANTHER" id="PTHR40392">
    <property type="entry name" value="2-PHOSPHO-L-LACTATE GUANYLYLTRANSFERASE"/>
    <property type="match status" value="1"/>
</dbReference>
<dbReference type="RefSeq" id="WP_135080051.1">
    <property type="nucleotide sequence ID" value="NZ_CP038267.1"/>
</dbReference>
<evidence type="ECO:0000256" key="4">
    <source>
        <dbReference type="ARBA" id="ARBA00023134"/>
    </source>
</evidence>
<reference evidence="5 6" key="1">
    <citation type="submission" date="2019-03" db="EMBL/GenBank/DDBJ databases">
        <title>Three New Species of Nocardioides, Nocardioides euryhalodurans sp. nov., Nocardioides seonyuensis sp. nov. and Nocardioides eburneoflavus sp. nov., Iolated from Soil.</title>
        <authorList>
            <person name="Roh S.G."/>
            <person name="Lee C."/>
            <person name="Kim M.-K."/>
            <person name="Kim S.B."/>
        </authorList>
    </citation>
    <scope>NUCLEOTIDE SEQUENCE [LARGE SCALE GENOMIC DNA]</scope>
    <source>
        <strain evidence="5 6">MMS17-SY117</strain>
    </source>
</reference>
<accession>A0A4P7GP80</accession>
<dbReference type="Pfam" id="PF01983">
    <property type="entry name" value="CofC"/>
    <property type="match status" value="1"/>
</dbReference>
<evidence type="ECO:0000256" key="3">
    <source>
        <dbReference type="ARBA" id="ARBA00022741"/>
    </source>
</evidence>
<evidence type="ECO:0000313" key="6">
    <source>
        <dbReference type="Proteomes" id="UP000294894"/>
    </source>
</evidence>
<sequence>MERPRFVTLVPVKPPAHGKSRLRGLGDDERRRLAAAFALDTVAACLATPSVAAVLCVTDDARFAADLAATGCAVLPDGVADDLNEALRLAAHEAARRWPDLVPVAVCADLPALRPHDLEGALLSWAGAAGFVVDSDGTGTTMYVAPTVDFDPRFGHHSRADHLAAGAREIDGALPTLRRDVDDAAALAQAEELGLGIRTAEVLAGLQTR</sequence>
<evidence type="ECO:0000256" key="2">
    <source>
        <dbReference type="ARBA" id="ARBA00022695"/>
    </source>
</evidence>
<dbReference type="Gene3D" id="3.90.550.10">
    <property type="entry name" value="Spore Coat Polysaccharide Biosynthesis Protein SpsA, Chain A"/>
    <property type="match status" value="1"/>
</dbReference>
<evidence type="ECO:0000256" key="1">
    <source>
        <dbReference type="ARBA" id="ARBA00022679"/>
    </source>
</evidence>
<keyword evidence="6" id="KW-1185">Reference proteome</keyword>
<dbReference type="AlphaFoldDB" id="A0A4P7GP80"/>
<keyword evidence="1 5" id="KW-0808">Transferase</keyword>
<dbReference type="KEGG" id="noy:EXE57_18415"/>
<dbReference type="SUPFAM" id="SSF53448">
    <property type="entry name" value="Nucleotide-diphospho-sugar transferases"/>
    <property type="match status" value="1"/>
</dbReference>